<proteinExistence type="predicted"/>
<evidence type="ECO:0000313" key="3">
    <source>
        <dbReference type="Proteomes" id="UP000747399"/>
    </source>
</evidence>
<feature type="region of interest" description="Disordered" evidence="1">
    <location>
        <begin position="1"/>
        <end position="30"/>
    </location>
</feature>
<sequence>MMLRPVGTCLLPDTPPPTGGEGGSGDAPSAADTATRVALILPPYSRHLENTFIMPWLLRNGLTAHVQVYRQHYGGPAVLARHRGVITVPYQTSVMKMYEGLAAGAVFIIPSPELFATLVRELDLHRMSFCCRELLRDHPDDWPHFMDWYHPDFVSAHVLYDNLKDLKRFLTDIVTFVASFIPPKSYGNVRSSVRLTELHSSPRPRLVLTAGFGEAPNRYGSHGCLTGTYSGWLWTSPSGGESAGVRRHNTGAAAGARRCLRGGKVAALTLTLTVTLTVTVSCC</sequence>
<keyword evidence="3" id="KW-1185">Reference proteome</keyword>
<accession>A0A8J4BJI4</accession>
<reference evidence="2" key="1">
    <citation type="journal article" date="2021" name="Proc. Natl. Acad. Sci. U.S.A.">
        <title>Three genomes in the algal genus Volvox reveal the fate of a haploid sex-determining region after a transition to homothallism.</title>
        <authorList>
            <person name="Yamamoto K."/>
            <person name="Hamaji T."/>
            <person name="Kawai-Toyooka H."/>
            <person name="Matsuzaki R."/>
            <person name="Takahashi F."/>
            <person name="Nishimura Y."/>
            <person name="Kawachi M."/>
            <person name="Noguchi H."/>
            <person name="Minakuchi Y."/>
            <person name="Umen J.G."/>
            <person name="Toyoda A."/>
            <person name="Nozaki H."/>
        </authorList>
    </citation>
    <scope>NUCLEOTIDE SEQUENCE</scope>
    <source>
        <strain evidence="2">NIES-3780</strain>
    </source>
</reference>
<dbReference type="AlphaFoldDB" id="A0A8J4BJI4"/>
<evidence type="ECO:0000256" key="1">
    <source>
        <dbReference type="SAM" id="MobiDB-lite"/>
    </source>
</evidence>
<dbReference type="EMBL" id="BNCO01000048">
    <property type="protein sequence ID" value="GIL61962.1"/>
    <property type="molecule type" value="Genomic_DNA"/>
</dbReference>
<protein>
    <submittedName>
        <fullName evidence="2">Uncharacterized protein</fullName>
    </submittedName>
</protein>
<dbReference type="Proteomes" id="UP000747399">
    <property type="component" value="Unassembled WGS sequence"/>
</dbReference>
<organism evidence="2 3">
    <name type="scientific">Volvox africanus</name>
    <dbReference type="NCBI Taxonomy" id="51714"/>
    <lineage>
        <taxon>Eukaryota</taxon>
        <taxon>Viridiplantae</taxon>
        <taxon>Chlorophyta</taxon>
        <taxon>core chlorophytes</taxon>
        <taxon>Chlorophyceae</taxon>
        <taxon>CS clade</taxon>
        <taxon>Chlamydomonadales</taxon>
        <taxon>Volvocaceae</taxon>
        <taxon>Volvox</taxon>
    </lineage>
</organism>
<comment type="caution">
    <text evidence="2">The sequence shown here is derived from an EMBL/GenBank/DDBJ whole genome shotgun (WGS) entry which is preliminary data.</text>
</comment>
<name>A0A8J4BJI4_9CHLO</name>
<evidence type="ECO:0000313" key="2">
    <source>
        <dbReference type="EMBL" id="GIL61962.1"/>
    </source>
</evidence>
<gene>
    <name evidence="2" type="ORF">Vafri_16210</name>
</gene>